<dbReference type="AlphaFoldDB" id="A0A7W3LW32"/>
<dbReference type="PANTHER" id="PTHR33164:SF57">
    <property type="entry name" value="MARR-FAMILY TRANSCRIPTIONAL REGULATOR"/>
    <property type="match status" value="1"/>
</dbReference>
<dbReference type="InterPro" id="IPR039422">
    <property type="entry name" value="MarR/SlyA-like"/>
</dbReference>
<evidence type="ECO:0000313" key="3">
    <source>
        <dbReference type="Proteomes" id="UP000572680"/>
    </source>
</evidence>
<dbReference type="PROSITE" id="PS50995">
    <property type="entry name" value="HTH_MARR_2"/>
    <property type="match status" value="1"/>
</dbReference>
<feature type="domain" description="HTH marR-type" evidence="1">
    <location>
        <begin position="18"/>
        <end position="155"/>
    </location>
</feature>
<evidence type="ECO:0000313" key="2">
    <source>
        <dbReference type="EMBL" id="MBA8955326.1"/>
    </source>
</evidence>
<dbReference type="RefSeq" id="WP_182847321.1">
    <property type="nucleotide sequence ID" value="NZ_BAAALP010000002.1"/>
</dbReference>
<gene>
    <name evidence="2" type="ORF">HNR61_007000</name>
</gene>
<keyword evidence="3" id="KW-1185">Reference proteome</keyword>
<dbReference type="GO" id="GO:0003677">
    <property type="term" value="F:DNA binding"/>
    <property type="evidence" value="ECO:0007669"/>
    <property type="project" value="UniProtKB-KW"/>
</dbReference>
<dbReference type="Proteomes" id="UP000572680">
    <property type="component" value="Unassembled WGS sequence"/>
</dbReference>
<dbReference type="GO" id="GO:0006950">
    <property type="term" value="P:response to stress"/>
    <property type="evidence" value="ECO:0007669"/>
    <property type="project" value="TreeGrafter"/>
</dbReference>
<dbReference type="SMART" id="SM00347">
    <property type="entry name" value="HTH_MARR"/>
    <property type="match status" value="1"/>
</dbReference>
<proteinExistence type="predicted"/>
<dbReference type="InterPro" id="IPR036390">
    <property type="entry name" value="WH_DNA-bd_sf"/>
</dbReference>
<organism evidence="2 3">
    <name type="scientific">Actinomadura namibiensis</name>
    <dbReference type="NCBI Taxonomy" id="182080"/>
    <lineage>
        <taxon>Bacteria</taxon>
        <taxon>Bacillati</taxon>
        <taxon>Actinomycetota</taxon>
        <taxon>Actinomycetes</taxon>
        <taxon>Streptosporangiales</taxon>
        <taxon>Thermomonosporaceae</taxon>
        <taxon>Actinomadura</taxon>
    </lineage>
</organism>
<dbReference type="InterPro" id="IPR036388">
    <property type="entry name" value="WH-like_DNA-bd_sf"/>
</dbReference>
<dbReference type="InterPro" id="IPR000835">
    <property type="entry name" value="HTH_MarR-typ"/>
</dbReference>
<dbReference type="Gene3D" id="1.10.10.10">
    <property type="entry name" value="Winged helix-like DNA-binding domain superfamily/Winged helix DNA-binding domain"/>
    <property type="match status" value="1"/>
</dbReference>
<dbReference type="InterPro" id="IPR011991">
    <property type="entry name" value="ArsR-like_HTH"/>
</dbReference>
<dbReference type="GO" id="GO:0003700">
    <property type="term" value="F:DNA-binding transcription factor activity"/>
    <property type="evidence" value="ECO:0007669"/>
    <property type="project" value="InterPro"/>
</dbReference>
<name>A0A7W3LW32_ACTNM</name>
<protein>
    <submittedName>
        <fullName evidence="2">DNA-binding MarR family transcriptional regulator</fullName>
    </submittedName>
</protein>
<dbReference type="PRINTS" id="PR00598">
    <property type="entry name" value="HTHMARR"/>
</dbReference>
<comment type="caution">
    <text evidence="2">The sequence shown here is derived from an EMBL/GenBank/DDBJ whole genome shotgun (WGS) entry which is preliminary data.</text>
</comment>
<reference evidence="2 3" key="1">
    <citation type="submission" date="2020-08" db="EMBL/GenBank/DDBJ databases">
        <title>Genomic Encyclopedia of Type Strains, Phase IV (KMG-IV): sequencing the most valuable type-strain genomes for metagenomic binning, comparative biology and taxonomic classification.</title>
        <authorList>
            <person name="Goeker M."/>
        </authorList>
    </citation>
    <scope>NUCLEOTIDE SEQUENCE [LARGE SCALE GENOMIC DNA]</scope>
    <source>
        <strain evidence="2 3">DSM 44197</strain>
    </source>
</reference>
<dbReference type="CDD" id="cd00090">
    <property type="entry name" value="HTH_ARSR"/>
    <property type="match status" value="1"/>
</dbReference>
<evidence type="ECO:0000259" key="1">
    <source>
        <dbReference type="PROSITE" id="PS50995"/>
    </source>
</evidence>
<dbReference type="EMBL" id="JACJIA010000011">
    <property type="protein sequence ID" value="MBA8955326.1"/>
    <property type="molecule type" value="Genomic_DNA"/>
</dbReference>
<sequence length="193" mass="20509">MSAPHSSSAVADTHPAGVVELERGLTRVAHLLTRARQHDRTVSAAGVPVDRAAVPLLRLLAEAGEPLRPGEIAQRLAVEAPHVTRQVQRLEKAGYLERVPDPHDRRAQRVRLLPAGHDAVEAIRGAALRWMSGALAHWPADDRERLAVLVNRMIDDFLAYSASECDHFGIAGPPGGPLPAAPSGTRGGTAAGV</sequence>
<dbReference type="Pfam" id="PF12802">
    <property type="entry name" value="MarR_2"/>
    <property type="match status" value="1"/>
</dbReference>
<keyword evidence="2" id="KW-0238">DNA-binding</keyword>
<accession>A0A7W3LW32</accession>
<dbReference type="SUPFAM" id="SSF46785">
    <property type="entry name" value="Winged helix' DNA-binding domain"/>
    <property type="match status" value="1"/>
</dbReference>
<dbReference type="PANTHER" id="PTHR33164">
    <property type="entry name" value="TRANSCRIPTIONAL REGULATOR, MARR FAMILY"/>
    <property type="match status" value="1"/>
</dbReference>